<dbReference type="NCBIfam" id="TIGR00251">
    <property type="entry name" value="DUF167 family protein"/>
    <property type="match status" value="1"/>
</dbReference>
<gene>
    <name evidence="3" type="ORF">AY555_05430</name>
</gene>
<dbReference type="KEGG" id="hjo:AY555_05430"/>
<dbReference type="SUPFAM" id="SSF69786">
    <property type="entry name" value="YggU-like"/>
    <property type="match status" value="1"/>
</dbReference>
<evidence type="ECO:0000313" key="3">
    <source>
        <dbReference type="EMBL" id="AMW35571.1"/>
    </source>
</evidence>
<comment type="similarity">
    <text evidence="1 2">Belongs to the UPF0235 family.</text>
</comment>
<dbReference type="STRING" id="1549855.AY555_05430"/>
<name>A0A143DFR6_9PROT</name>
<dbReference type="SMART" id="SM01152">
    <property type="entry name" value="DUF167"/>
    <property type="match status" value="1"/>
</dbReference>
<dbReference type="GO" id="GO:0005737">
    <property type="term" value="C:cytoplasm"/>
    <property type="evidence" value="ECO:0007669"/>
    <property type="project" value="TreeGrafter"/>
</dbReference>
<sequence>MFKPTADGIRLVVRLTPKAGANAIRSRALEADGTPVLKVSVTAVPENGKANTALIALLAKAWKLPKSTFSIVSGTTDRRKTVQISGDPAILIPHITGILPP</sequence>
<organism evidence="3 4">
    <name type="scientific">Haematospirillum jordaniae</name>
    <dbReference type="NCBI Taxonomy" id="1549855"/>
    <lineage>
        <taxon>Bacteria</taxon>
        <taxon>Pseudomonadati</taxon>
        <taxon>Pseudomonadota</taxon>
        <taxon>Alphaproteobacteria</taxon>
        <taxon>Rhodospirillales</taxon>
        <taxon>Novispirillaceae</taxon>
        <taxon>Haematospirillum</taxon>
    </lineage>
</organism>
<dbReference type="Gene3D" id="3.30.1200.10">
    <property type="entry name" value="YggU-like"/>
    <property type="match status" value="1"/>
</dbReference>
<protein>
    <recommendedName>
        <fullName evidence="2">UPF0235 protein AY555_05430</fullName>
    </recommendedName>
</protein>
<evidence type="ECO:0000313" key="4">
    <source>
        <dbReference type="Proteomes" id="UP000076066"/>
    </source>
</evidence>
<dbReference type="PANTHER" id="PTHR13420:SF7">
    <property type="entry name" value="UPF0235 PROTEIN C15ORF40"/>
    <property type="match status" value="1"/>
</dbReference>
<dbReference type="InterPro" id="IPR036591">
    <property type="entry name" value="YggU-like_sf"/>
</dbReference>
<dbReference type="AlphaFoldDB" id="A0A143DFR6"/>
<keyword evidence="4" id="KW-1185">Reference proteome</keyword>
<proteinExistence type="inferred from homology"/>
<evidence type="ECO:0000256" key="1">
    <source>
        <dbReference type="ARBA" id="ARBA00010364"/>
    </source>
</evidence>
<evidence type="ECO:0000256" key="2">
    <source>
        <dbReference type="HAMAP-Rule" id="MF_00634"/>
    </source>
</evidence>
<dbReference type="EMBL" id="CP014525">
    <property type="protein sequence ID" value="AMW35571.1"/>
    <property type="molecule type" value="Genomic_DNA"/>
</dbReference>
<dbReference type="PANTHER" id="PTHR13420">
    <property type="entry name" value="UPF0235 PROTEIN C15ORF40"/>
    <property type="match status" value="1"/>
</dbReference>
<reference evidence="3 4" key="1">
    <citation type="submission" date="2016-02" db="EMBL/GenBank/DDBJ databases">
        <title>Complete Genome of H5569, the type strain of the newly described species Haematospirillium jordaniae.</title>
        <authorList>
            <person name="Nicholson A.C."/>
            <person name="Humrighouse B.W."/>
            <person name="Loparov V."/>
            <person name="McQuiston J.R."/>
        </authorList>
    </citation>
    <scope>NUCLEOTIDE SEQUENCE [LARGE SCALE GENOMIC DNA]</scope>
    <source>
        <strain evidence="3 4">H5569</strain>
    </source>
</reference>
<dbReference type="Pfam" id="PF02594">
    <property type="entry name" value="DUF167"/>
    <property type="match status" value="1"/>
</dbReference>
<dbReference type="HAMAP" id="MF_00634">
    <property type="entry name" value="UPF0235"/>
    <property type="match status" value="1"/>
</dbReference>
<dbReference type="OrthoDB" id="9801972at2"/>
<dbReference type="InterPro" id="IPR003746">
    <property type="entry name" value="DUF167"/>
</dbReference>
<accession>A0A143DFR6</accession>
<dbReference type="Proteomes" id="UP000076066">
    <property type="component" value="Chromosome"/>
</dbReference>